<dbReference type="RefSeq" id="WP_089990829.1">
    <property type="nucleotide sequence ID" value="NZ_FOIZ01000001.1"/>
</dbReference>
<dbReference type="GO" id="GO:0016410">
    <property type="term" value="F:N-acyltransferase activity"/>
    <property type="evidence" value="ECO:0007669"/>
    <property type="project" value="InterPro"/>
</dbReference>
<evidence type="ECO:0000256" key="2">
    <source>
        <dbReference type="ARBA" id="ARBA00022556"/>
    </source>
</evidence>
<dbReference type="PANTHER" id="PTHR43378:SF2">
    <property type="entry name" value="UDP-3-O-ACYLGLUCOSAMINE N-ACYLTRANSFERASE 1, MITOCHONDRIAL-RELATED"/>
    <property type="match status" value="1"/>
</dbReference>
<keyword evidence="5" id="KW-0443">Lipid metabolism</keyword>
<dbReference type="Proteomes" id="UP000199167">
    <property type="component" value="Unassembled WGS sequence"/>
</dbReference>
<keyword evidence="9" id="KW-1185">Reference proteome</keyword>
<keyword evidence="2" id="KW-0441">Lipid A biosynthesis</keyword>
<protein>
    <submittedName>
        <fullName evidence="8">UDP-3-O-[3-hydroxymyristoyl] glucosamine N-acyltransferase</fullName>
    </submittedName>
</protein>
<dbReference type="InterPro" id="IPR001451">
    <property type="entry name" value="Hexapep"/>
</dbReference>
<dbReference type="InterPro" id="IPR018357">
    <property type="entry name" value="Hexapep_transf_CS"/>
</dbReference>
<keyword evidence="4" id="KW-0677">Repeat</keyword>
<keyword evidence="1" id="KW-0444">Lipid biosynthesis</keyword>
<dbReference type="Pfam" id="PF04613">
    <property type="entry name" value="LpxD"/>
    <property type="match status" value="1"/>
</dbReference>
<keyword evidence="6 8" id="KW-0012">Acyltransferase</keyword>
<dbReference type="OrthoDB" id="9784739at2"/>
<dbReference type="Pfam" id="PF14602">
    <property type="entry name" value="Hexapep_2"/>
    <property type="match status" value="2"/>
</dbReference>
<dbReference type="EMBL" id="FOIZ01000001">
    <property type="protein sequence ID" value="SEW07436.1"/>
    <property type="molecule type" value="Genomic_DNA"/>
</dbReference>
<evidence type="ECO:0000256" key="5">
    <source>
        <dbReference type="ARBA" id="ARBA00023098"/>
    </source>
</evidence>
<keyword evidence="3 8" id="KW-0808">Transferase</keyword>
<dbReference type="GO" id="GO:0016020">
    <property type="term" value="C:membrane"/>
    <property type="evidence" value="ECO:0007669"/>
    <property type="project" value="GOC"/>
</dbReference>
<dbReference type="PANTHER" id="PTHR43378">
    <property type="entry name" value="UDP-3-O-ACYLGLUCOSAMINE N-ACYLTRANSFERASE"/>
    <property type="match status" value="1"/>
</dbReference>
<dbReference type="InterPro" id="IPR007691">
    <property type="entry name" value="LpxD"/>
</dbReference>
<dbReference type="SUPFAM" id="SSF51161">
    <property type="entry name" value="Trimeric LpxA-like enzymes"/>
    <property type="match status" value="1"/>
</dbReference>
<gene>
    <name evidence="8" type="ORF">SAMN04488515_0928</name>
</gene>
<dbReference type="InterPro" id="IPR020573">
    <property type="entry name" value="UDP_GlcNAc_AcTrfase_non-rep"/>
</dbReference>
<dbReference type="Gene3D" id="2.160.10.10">
    <property type="entry name" value="Hexapeptide repeat proteins"/>
    <property type="match status" value="1"/>
</dbReference>
<evidence type="ECO:0000256" key="3">
    <source>
        <dbReference type="ARBA" id="ARBA00022679"/>
    </source>
</evidence>
<dbReference type="NCBIfam" id="NF002060">
    <property type="entry name" value="PRK00892.1"/>
    <property type="match status" value="1"/>
</dbReference>
<feature type="domain" description="UDP-3-O-[3-hydroxymyristoyl] glucosamine N-acyltransferase non-repeat region" evidence="7">
    <location>
        <begin position="21"/>
        <end position="88"/>
    </location>
</feature>
<evidence type="ECO:0000313" key="8">
    <source>
        <dbReference type="EMBL" id="SEW07436.1"/>
    </source>
</evidence>
<sequence length="345" mass="35333">MAQTVKDIAAALGAEAFGAVDLLVERLAEPQGAGTGDLALAMSPKYADALAATKARAAVVWADADWSSLGLEAAIVVPRARLAMAGLTAAFTRSVNFEGIHPTAIIHATATIGQNVHVGPYTIIAAGVQIDEGCWIGPQVNIDANSHIGAQTQIEAGVRIGQGVQIGARVALQPGVVIGADGFSFVTADLSNEERAFATAGRTPLAPPQDATRHKIHSLGSVVIGDDVDIGANSTVDAGTIRPTRVGRGTKIDNLVQVGHNVIVGEECVLCAQTAVAGSAVIGDRCVLGGKSGVKDNIRLGMDVVVGGAGIVLSDVQDGRFMMGYPAVEMPAFRAAQKALRKLVV</sequence>
<dbReference type="PROSITE" id="PS00101">
    <property type="entry name" value="HEXAPEP_TRANSFERASES"/>
    <property type="match status" value="1"/>
</dbReference>
<evidence type="ECO:0000259" key="7">
    <source>
        <dbReference type="Pfam" id="PF04613"/>
    </source>
</evidence>
<organism evidence="8 9">
    <name type="scientific">Cognatiyoonia koreensis</name>
    <dbReference type="NCBI Taxonomy" id="364200"/>
    <lineage>
        <taxon>Bacteria</taxon>
        <taxon>Pseudomonadati</taxon>
        <taxon>Pseudomonadota</taxon>
        <taxon>Alphaproteobacteria</taxon>
        <taxon>Rhodobacterales</taxon>
        <taxon>Paracoccaceae</taxon>
        <taxon>Cognatiyoonia</taxon>
    </lineage>
</organism>
<evidence type="ECO:0000256" key="1">
    <source>
        <dbReference type="ARBA" id="ARBA00022516"/>
    </source>
</evidence>
<dbReference type="AlphaFoldDB" id="A0A1I0NZK9"/>
<dbReference type="InterPro" id="IPR011004">
    <property type="entry name" value="Trimer_LpxA-like_sf"/>
</dbReference>
<reference evidence="8 9" key="1">
    <citation type="submission" date="2016-10" db="EMBL/GenBank/DDBJ databases">
        <authorList>
            <person name="de Groot N.N."/>
        </authorList>
    </citation>
    <scope>NUCLEOTIDE SEQUENCE [LARGE SCALE GENOMIC DNA]</scope>
    <source>
        <strain evidence="8 9">DSM 17925</strain>
    </source>
</reference>
<dbReference type="CDD" id="cd03352">
    <property type="entry name" value="LbH_LpxD"/>
    <property type="match status" value="1"/>
</dbReference>
<evidence type="ECO:0000256" key="6">
    <source>
        <dbReference type="ARBA" id="ARBA00023315"/>
    </source>
</evidence>
<evidence type="ECO:0000313" key="9">
    <source>
        <dbReference type="Proteomes" id="UP000199167"/>
    </source>
</evidence>
<dbReference type="STRING" id="364200.SAMN04488515_0928"/>
<dbReference type="Gene3D" id="3.40.1390.10">
    <property type="entry name" value="MurE/MurF, N-terminal domain"/>
    <property type="match status" value="1"/>
</dbReference>
<proteinExistence type="predicted"/>
<dbReference type="GO" id="GO:0009245">
    <property type="term" value="P:lipid A biosynthetic process"/>
    <property type="evidence" value="ECO:0007669"/>
    <property type="project" value="UniProtKB-KW"/>
</dbReference>
<evidence type="ECO:0000256" key="4">
    <source>
        <dbReference type="ARBA" id="ARBA00022737"/>
    </source>
</evidence>
<name>A0A1I0NZK9_9RHOB</name>
<accession>A0A1I0NZK9</accession>
<dbReference type="Pfam" id="PF00132">
    <property type="entry name" value="Hexapep"/>
    <property type="match status" value="1"/>
</dbReference>